<evidence type="ECO:0000256" key="3">
    <source>
        <dbReference type="SAM" id="SignalP"/>
    </source>
</evidence>
<dbReference type="Proteomes" id="UP000477488">
    <property type="component" value="Unassembled WGS sequence"/>
</dbReference>
<evidence type="ECO:0000256" key="1">
    <source>
        <dbReference type="ARBA" id="ARBA00022729"/>
    </source>
</evidence>
<keyword evidence="1 3" id="KW-0732">Signal</keyword>
<name>A0A6L5XK45_9BACT</name>
<dbReference type="AlphaFoldDB" id="A0A6L5XK45"/>
<dbReference type="PANTHER" id="PTHR47637:SF1">
    <property type="entry name" value="CHAPERONE SURA"/>
    <property type="match status" value="1"/>
</dbReference>
<proteinExistence type="predicted"/>
<evidence type="ECO:0000313" key="5">
    <source>
        <dbReference type="Proteomes" id="UP000477488"/>
    </source>
</evidence>
<feature type="signal peptide" evidence="3">
    <location>
        <begin position="1"/>
        <end position="20"/>
    </location>
</feature>
<keyword evidence="5" id="KW-1185">Reference proteome</keyword>
<protein>
    <submittedName>
        <fullName evidence="4">Peptidyl-prolyl cis-trans isomerase</fullName>
    </submittedName>
</protein>
<gene>
    <name evidence="4" type="ORF">FYJ44_05650</name>
</gene>
<feature type="region of interest" description="Disordered" evidence="2">
    <location>
        <begin position="300"/>
        <end position="373"/>
    </location>
</feature>
<sequence>MCFAPRCGLVPLLCCCLLLAACLESRLPEGVVATVNSEPIHLRTVQALLDSRSAALGTLQRPSLENMKRQYGEALGTLIIHALVRQELERRQIPVAGATMEQAVALVRGDYGSGGLSKFLTDESLDEADWQALMRDHLAMLTFEKRVLLPGIQVRLDEVRAYYQEHQADFRLPETLDVCFVSGENREALDAFCASFPAGRKTPPETLLAQCLEVRADEVPPPWTKEVSALKPGTCLPARRRNGVWESVGLVERLKAHSLEMADAYPLIEHILQEQKKRAAFEQWLEGSLSRATVKVSPLLRDEVLTPPSARQDRQEEDEDEDGRSDMVDASAGAEERFDAGAAGVDAGSVKPAGDAGADQPPRRNGAGGSGRR</sequence>
<dbReference type="PANTHER" id="PTHR47637">
    <property type="entry name" value="CHAPERONE SURA"/>
    <property type="match status" value="1"/>
</dbReference>
<dbReference type="InterPro" id="IPR050280">
    <property type="entry name" value="OMP_Chaperone_SurA"/>
</dbReference>
<dbReference type="InterPro" id="IPR027304">
    <property type="entry name" value="Trigger_fact/SurA_dom_sf"/>
</dbReference>
<evidence type="ECO:0000256" key="2">
    <source>
        <dbReference type="SAM" id="MobiDB-lite"/>
    </source>
</evidence>
<dbReference type="SUPFAM" id="SSF109998">
    <property type="entry name" value="Triger factor/SurA peptide-binding domain-like"/>
    <property type="match status" value="1"/>
</dbReference>
<accession>A0A6L5XK45</accession>
<dbReference type="GO" id="GO:0016853">
    <property type="term" value="F:isomerase activity"/>
    <property type="evidence" value="ECO:0007669"/>
    <property type="project" value="UniProtKB-KW"/>
</dbReference>
<organism evidence="4 5">
    <name type="scientific">Desulfovibrio porci</name>
    <dbReference type="NCBI Taxonomy" id="2605782"/>
    <lineage>
        <taxon>Bacteria</taxon>
        <taxon>Pseudomonadati</taxon>
        <taxon>Thermodesulfobacteriota</taxon>
        <taxon>Desulfovibrionia</taxon>
        <taxon>Desulfovibrionales</taxon>
        <taxon>Desulfovibrionaceae</taxon>
        <taxon>Desulfovibrio</taxon>
    </lineage>
</organism>
<dbReference type="Gene3D" id="1.10.4030.10">
    <property type="entry name" value="Porin chaperone SurA, peptide-binding domain"/>
    <property type="match status" value="1"/>
</dbReference>
<reference evidence="4 5" key="1">
    <citation type="submission" date="2019-09" db="EMBL/GenBank/DDBJ databases">
        <title>In-depth cultivation of the pig gut microbiome towards novel bacterial diversity and tailored functional studies.</title>
        <authorList>
            <person name="Wylensek D."/>
            <person name="Hitch T.C.A."/>
            <person name="Clavel T."/>
        </authorList>
    </citation>
    <scope>NUCLEOTIDE SEQUENCE [LARGE SCALE GENOMIC DNA]</scope>
    <source>
        <strain evidence="4 5">PG-178-WT-4</strain>
    </source>
</reference>
<feature type="chain" id="PRO_5026790324" evidence="3">
    <location>
        <begin position="21"/>
        <end position="373"/>
    </location>
</feature>
<dbReference type="PROSITE" id="PS51257">
    <property type="entry name" value="PROKAR_LIPOPROTEIN"/>
    <property type="match status" value="1"/>
</dbReference>
<comment type="caution">
    <text evidence="4">The sequence shown here is derived from an EMBL/GenBank/DDBJ whole genome shotgun (WGS) entry which is preliminary data.</text>
</comment>
<evidence type="ECO:0000313" key="4">
    <source>
        <dbReference type="EMBL" id="MSS27544.1"/>
    </source>
</evidence>
<keyword evidence="4" id="KW-0413">Isomerase</keyword>
<dbReference type="EMBL" id="VUMH01000004">
    <property type="protein sequence ID" value="MSS27544.1"/>
    <property type="molecule type" value="Genomic_DNA"/>
</dbReference>